<accession>A0A1A2Y217</accession>
<evidence type="ECO:0000313" key="2">
    <source>
        <dbReference type="Proteomes" id="UP000093943"/>
    </source>
</evidence>
<dbReference type="REBASE" id="220788">
    <property type="entry name" value="MsiJORF18145P"/>
</dbReference>
<sequence>MTREIEPLLVNWWAAKNEAVARLAAAGKSDTGAQARNALHMQSIAQFVRQMFIDAGLAETDVTVDSVVPGYYRRSKNWDVVAMHKGHLVGVVELKSQASSPGNNANNRIEEAIGSSVDAKAVQELTGAFGNLGVWAAWCMTFSRDCESGNPIRLTGPQRARLRFPLTDPGFDNMTYAKQYATAIERFISQKIYDAGWMVTTWVNSDGTIGYDEPIPTATAQTLSTQIEARVKFALQALGRE</sequence>
<reference evidence="2" key="1">
    <citation type="submission" date="2016-06" db="EMBL/GenBank/DDBJ databases">
        <authorList>
            <person name="Sutton G."/>
            <person name="Brinkac L."/>
            <person name="Sanka R."/>
            <person name="Adams M."/>
            <person name="Lau E."/>
            <person name="Sam S."/>
            <person name="Sreng N."/>
            <person name="Him V."/>
            <person name="Kerleguer A."/>
            <person name="Cheng S."/>
        </authorList>
    </citation>
    <scope>NUCLEOTIDE SEQUENCE [LARGE SCALE GENOMIC DNA]</scope>
    <source>
        <strain evidence="2">E1876</strain>
    </source>
</reference>
<dbReference type="RefSeq" id="WP_065019095.1">
    <property type="nucleotide sequence ID" value="NZ_LZKG01000059.1"/>
</dbReference>
<dbReference type="AlphaFoldDB" id="A0A1A2Y217"/>
<dbReference type="GO" id="GO:0009036">
    <property type="term" value="F:type II site-specific deoxyribonuclease activity"/>
    <property type="evidence" value="ECO:0007669"/>
    <property type="project" value="InterPro"/>
</dbReference>
<organism evidence="1 2">
    <name type="scientific">Mycolicibacter sinensis (strain JDM601)</name>
    <name type="common">Mycobacterium sinense</name>
    <dbReference type="NCBI Taxonomy" id="875328"/>
    <lineage>
        <taxon>Bacteria</taxon>
        <taxon>Bacillati</taxon>
        <taxon>Actinomycetota</taxon>
        <taxon>Actinomycetes</taxon>
        <taxon>Mycobacteriales</taxon>
        <taxon>Mycobacteriaceae</taxon>
        <taxon>Mycolicibacter</taxon>
    </lineage>
</organism>
<evidence type="ECO:0000313" key="1">
    <source>
        <dbReference type="EMBL" id="OBI31362.1"/>
    </source>
</evidence>
<proteinExistence type="predicted"/>
<dbReference type="InterPro" id="IPR007636">
    <property type="entry name" value="Restrct_endonuc_II_XhoI"/>
</dbReference>
<protein>
    <submittedName>
        <fullName evidence="1">Uncharacterized protein</fullName>
    </submittedName>
</protein>
<dbReference type="Pfam" id="PF04555">
    <property type="entry name" value="XhoI"/>
    <property type="match status" value="1"/>
</dbReference>
<comment type="caution">
    <text evidence="1">The sequence shown here is derived from an EMBL/GenBank/DDBJ whole genome shotgun (WGS) entry which is preliminary data.</text>
</comment>
<dbReference type="EMBL" id="LZKG01000059">
    <property type="protein sequence ID" value="OBI31362.1"/>
    <property type="molecule type" value="Genomic_DNA"/>
</dbReference>
<dbReference type="GO" id="GO:0003677">
    <property type="term" value="F:DNA binding"/>
    <property type="evidence" value="ECO:0007669"/>
    <property type="project" value="InterPro"/>
</dbReference>
<gene>
    <name evidence="1" type="ORF">A5710_18150</name>
</gene>
<dbReference type="GO" id="GO:0009307">
    <property type="term" value="P:DNA restriction-modification system"/>
    <property type="evidence" value="ECO:0007669"/>
    <property type="project" value="InterPro"/>
</dbReference>
<name>A0A1A2Y217_MYCSD</name>
<dbReference type="Proteomes" id="UP000093943">
    <property type="component" value="Unassembled WGS sequence"/>
</dbReference>